<feature type="signal peptide" evidence="1">
    <location>
        <begin position="1"/>
        <end position="20"/>
    </location>
</feature>
<keyword evidence="1" id="KW-0732">Signal</keyword>
<dbReference type="AlphaFoldDB" id="A0A9P6CYU8"/>
<sequence length="90" mass="10276">MRILLLPFLVIAWFTSIALAYPVHPRSIADLARYETALSKTFHILLFASTPVLKLKVSKLVHRMLNTNYDMPFRRLNTSYNSHSVQSGTA</sequence>
<proteinExistence type="predicted"/>
<dbReference type="EMBL" id="MU155134">
    <property type="protein sequence ID" value="KAF9485661.1"/>
    <property type="molecule type" value="Genomic_DNA"/>
</dbReference>
<gene>
    <name evidence="2" type="ORF">BDN70DRAFT_870968</name>
</gene>
<comment type="caution">
    <text evidence="2">The sequence shown here is derived from an EMBL/GenBank/DDBJ whole genome shotgun (WGS) entry which is preliminary data.</text>
</comment>
<organism evidence="2 3">
    <name type="scientific">Pholiota conissans</name>
    <dbReference type="NCBI Taxonomy" id="109636"/>
    <lineage>
        <taxon>Eukaryota</taxon>
        <taxon>Fungi</taxon>
        <taxon>Dikarya</taxon>
        <taxon>Basidiomycota</taxon>
        <taxon>Agaricomycotina</taxon>
        <taxon>Agaricomycetes</taxon>
        <taxon>Agaricomycetidae</taxon>
        <taxon>Agaricales</taxon>
        <taxon>Agaricineae</taxon>
        <taxon>Strophariaceae</taxon>
        <taxon>Pholiota</taxon>
    </lineage>
</organism>
<evidence type="ECO:0000313" key="3">
    <source>
        <dbReference type="Proteomes" id="UP000807469"/>
    </source>
</evidence>
<name>A0A9P6CYU8_9AGAR</name>
<feature type="chain" id="PRO_5040224445" evidence="1">
    <location>
        <begin position="21"/>
        <end position="90"/>
    </location>
</feature>
<dbReference type="Proteomes" id="UP000807469">
    <property type="component" value="Unassembled WGS sequence"/>
</dbReference>
<protein>
    <submittedName>
        <fullName evidence="2">Uncharacterized protein</fullName>
    </submittedName>
</protein>
<accession>A0A9P6CYU8</accession>
<reference evidence="2" key="1">
    <citation type="submission" date="2020-11" db="EMBL/GenBank/DDBJ databases">
        <authorList>
            <consortium name="DOE Joint Genome Institute"/>
            <person name="Ahrendt S."/>
            <person name="Riley R."/>
            <person name="Andreopoulos W."/>
            <person name="Labutti K."/>
            <person name="Pangilinan J."/>
            <person name="Ruiz-Duenas F.J."/>
            <person name="Barrasa J.M."/>
            <person name="Sanchez-Garcia M."/>
            <person name="Camarero S."/>
            <person name="Miyauchi S."/>
            <person name="Serrano A."/>
            <person name="Linde D."/>
            <person name="Babiker R."/>
            <person name="Drula E."/>
            <person name="Ayuso-Fernandez I."/>
            <person name="Pacheco R."/>
            <person name="Padilla G."/>
            <person name="Ferreira P."/>
            <person name="Barriuso J."/>
            <person name="Kellner H."/>
            <person name="Castanera R."/>
            <person name="Alfaro M."/>
            <person name="Ramirez L."/>
            <person name="Pisabarro A.G."/>
            <person name="Kuo A."/>
            <person name="Tritt A."/>
            <person name="Lipzen A."/>
            <person name="He G."/>
            <person name="Yan M."/>
            <person name="Ng V."/>
            <person name="Cullen D."/>
            <person name="Martin F."/>
            <person name="Rosso M.-N."/>
            <person name="Henrissat B."/>
            <person name="Hibbett D."/>
            <person name="Martinez A.T."/>
            <person name="Grigoriev I.V."/>
        </authorList>
    </citation>
    <scope>NUCLEOTIDE SEQUENCE</scope>
    <source>
        <strain evidence="2">CIRM-BRFM 674</strain>
    </source>
</reference>
<evidence type="ECO:0000313" key="2">
    <source>
        <dbReference type="EMBL" id="KAF9485661.1"/>
    </source>
</evidence>
<evidence type="ECO:0000256" key="1">
    <source>
        <dbReference type="SAM" id="SignalP"/>
    </source>
</evidence>
<keyword evidence="3" id="KW-1185">Reference proteome</keyword>